<evidence type="ECO:0000256" key="3">
    <source>
        <dbReference type="ARBA" id="ARBA00022448"/>
    </source>
</evidence>
<evidence type="ECO:0000256" key="13">
    <source>
        <dbReference type="ARBA" id="ARBA00042267"/>
    </source>
</evidence>
<evidence type="ECO:0000256" key="7">
    <source>
        <dbReference type="ARBA" id="ARBA00022970"/>
    </source>
</evidence>
<dbReference type="PANTHER" id="PTHR43495">
    <property type="entry name" value="GABA PERMEASE"/>
    <property type="match status" value="1"/>
</dbReference>
<name>A0ABX4S3F0_9GAMM</name>
<dbReference type="PANTHER" id="PTHR43495:SF4">
    <property type="entry name" value="AROMATIC AMINO ACID TRANSPORT PROTEIN AROP"/>
    <property type="match status" value="1"/>
</dbReference>
<evidence type="ECO:0000256" key="10">
    <source>
        <dbReference type="ARBA" id="ARBA00037317"/>
    </source>
</evidence>
<feature type="transmembrane region" description="Helical" evidence="17">
    <location>
        <begin position="399"/>
        <end position="419"/>
    </location>
</feature>
<comment type="subcellular location">
    <subcellularLocation>
        <location evidence="1">Cell inner membrane</location>
        <topology evidence="1">Multi-pass membrane protein</topology>
    </subcellularLocation>
</comment>
<evidence type="ECO:0000256" key="17">
    <source>
        <dbReference type="SAM" id="Phobius"/>
    </source>
</evidence>
<evidence type="ECO:0000256" key="12">
    <source>
        <dbReference type="ARBA" id="ARBA00041728"/>
    </source>
</evidence>
<keyword evidence="3" id="KW-0813">Transport</keyword>
<feature type="transmembrane region" description="Helical" evidence="17">
    <location>
        <begin position="99"/>
        <end position="121"/>
    </location>
</feature>
<evidence type="ECO:0000256" key="8">
    <source>
        <dbReference type="ARBA" id="ARBA00022989"/>
    </source>
</evidence>
<evidence type="ECO:0000256" key="14">
    <source>
        <dbReference type="ARBA" id="ARBA00048394"/>
    </source>
</evidence>
<dbReference type="RefSeq" id="WP_048262186.1">
    <property type="nucleotide sequence ID" value="NZ_AODU01000016.1"/>
</dbReference>
<feature type="transmembrane region" description="Helical" evidence="17">
    <location>
        <begin position="21"/>
        <end position="40"/>
    </location>
</feature>
<feature type="domain" description="Amino acid permease/ SLC12A" evidence="18">
    <location>
        <begin position="18"/>
        <end position="450"/>
    </location>
</feature>
<keyword evidence="20" id="KW-1185">Reference proteome</keyword>
<evidence type="ECO:0000313" key="19">
    <source>
        <dbReference type="EMBL" id="PKX84581.1"/>
    </source>
</evidence>
<dbReference type="PROSITE" id="PS00218">
    <property type="entry name" value="AMINO_ACID_PERMEASE_1"/>
    <property type="match status" value="1"/>
</dbReference>
<feature type="transmembrane region" description="Helical" evidence="17">
    <location>
        <begin position="198"/>
        <end position="219"/>
    </location>
</feature>
<evidence type="ECO:0000256" key="6">
    <source>
        <dbReference type="ARBA" id="ARBA00022692"/>
    </source>
</evidence>
<keyword evidence="8 17" id="KW-1133">Transmembrane helix</keyword>
<evidence type="ECO:0000256" key="1">
    <source>
        <dbReference type="ARBA" id="ARBA00004429"/>
    </source>
</evidence>
<evidence type="ECO:0000256" key="16">
    <source>
        <dbReference type="ARBA" id="ARBA00048776"/>
    </source>
</evidence>
<comment type="similarity">
    <text evidence="2">Belongs to the amino acid-polyamine-organocation (APC) superfamily. Amino acid transporter (AAT) (TC 2.A.3.1) family.</text>
</comment>
<accession>A0ABX4S3F0</accession>
<feature type="transmembrane region" description="Helical" evidence="17">
    <location>
        <begin position="240"/>
        <end position="262"/>
    </location>
</feature>
<dbReference type="Pfam" id="PF00324">
    <property type="entry name" value="AA_permease"/>
    <property type="match status" value="1"/>
</dbReference>
<comment type="catalytic activity">
    <reaction evidence="16">
        <text>L-phenylalanine(in) + H(+)(in) = L-phenylalanine(out) + H(+)(out)</text>
        <dbReference type="Rhea" id="RHEA:28923"/>
        <dbReference type="ChEBI" id="CHEBI:15378"/>
        <dbReference type="ChEBI" id="CHEBI:58095"/>
    </reaction>
    <physiologicalReaction direction="right-to-left" evidence="16">
        <dbReference type="Rhea" id="RHEA:28925"/>
    </physiologicalReaction>
</comment>
<organism evidence="19 20">
    <name type="scientific">Pectobacterium peruviense</name>
    <dbReference type="NCBI Taxonomy" id="2066479"/>
    <lineage>
        <taxon>Bacteria</taxon>
        <taxon>Pseudomonadati</taxon>
        <taxon>Pseudomonadota</taxon>
        <taxon>Gammaproteobacteria</taxon>
        <taxon>Enterobacterales</taxon>
        <taxon>Pectobacteriaceae</taxon>
        <taxon>Pectobacterium</taxon>
    </lineage>
</organism>
<evidence type="ECO:0000259" key="18">
    <source>
        <dbReference type="Pfam" id="PF00324"/>
    </source>
</evidence>
<evidence type="ECO:0000256" key="2">
    <source>
        <dbReference type="ARBA" id="ARBA00008583"/>
    </source>
</evidence>
<evidence type="ECO:0000256" key="15">
    <source>
        <dbReference type="ARBA" id="ARBA00048727"/>
    </source>
</evidence>
<dbReference type="PIRSF" id="PIRSF006060">
    <property type="entry name" value="AA_transporter"/>
    <property type="match status" value="1"/>
</dbReference>
<proteinExistence type="inferred from homology"/>
<feature type="transmembrane region" description="Helical" evidence="17">
    <location>
        <begin position="46"/>
        <end position="62"/>
    </location>
</feature>
<feature type="transmembrane region" description="Helical" evidence="17">
    <location>
        <begin position="282"/>
        <end position="305"/>
    </location>
</feature>
<feature type="transmembrane region" description="Helical" evidence="17">
    <location>
        <begin position="425"/>
        <end position="445"/>
    </location>
</feature>
<dbReference type="EMBL" id="LXFV01000032">
    <property type="protein sequence ID" value="PKX84581.1"/>
    <property type="molecule type" value="Genomic_DNA"/>
</dbReference>
<comment type="caution">
    <text evidence="19">The sequence shown here is derived from an EMBL/GenBank/DDBJ whole genome shotgun (WGS) entry which is preliminary data.</text>
</comment>
<dbReference type="InterPro" id="IPR004841">
    <property type="entry name" value="AA-permease/SLC12A_dom"/>
</dbReference>
<dbReference type="Proteomes" id="UP000234468">
    <property type="component" value="Unassembled WGS sequence"/>
</dbReference>
<evidence type="ECO:0000256" key="5">
    <source>
        <dbReference type="ARBA" id="ARBA00022519"/>
    </source>
</evidence>
<evidence type="ECO:0000256" key="9">
    <source>
        <dbReference type="ARBA" id="ARBA00023136"/>
    </source>
</evidence>
<dbReference type="InterPro" id="IPR004840">
    <property type="entry name" value="Amino_acid_permease_CS"/>
</dbReference>
<comment type="catalytic activity">
    <reaction evidence="14">
        <text>L-tryptophan(in) + H(+)(in) = L-tryptophan(out) + H(+)(out)</text>
        <dbReference type="Rhea" id="RHEA:28879"/>
        <dbReference type="ChEBI" id="CHEBI:15378"/>
        <dbReference type="ChEBI" id="CHEBI:57912"/>
    </reaction>
    <physiologicalReaction direction="right-to-left" evidence="14">
        <dbReference type="Rhea" id="RHEA:28881"/>
    </physiologicalReaction>
</comment>
<dbReference type="Gene3D" id="1.20.1740.10">
    <property type="entry name" value="Amino acid/polyamine transporter I"/>
    <property type="match status" value="1"/>
</dbReference>
<protein>
    <recommendedName>
        <fullName evidence="11">Aromatic amino acid transport protein AroP</fullName>
    </recommendedName>
    <alternativeName>
        <fullName evidence="12">Aromatic amino acid:H(+) symporter AroP</fullName>
    </alternativeName>
    <alternativeName>
        <fullName evidence="13">General aromatic amino acid permease</fullName>
    </alternativeName>
</protein>
<comment type="catalytic activity">
    <reaction evidence="15">
        <text>L-tyrosine(in) + H(+)(in) = L-tyrosine(out) + H(+)(out)</text>
        <dbReference type="Rhea" id="RHEA:28875"/>
        <dbReference type="ChEBI" id="CHEBI:15378"/>
        <dbReference type="ChEBI" id="CHEBI:58315"/>
    </reaction>
    <physiologicalReaction direction="right-to-left" evidence="15">
        <dbReference type="Rhea" id="RHEA:28877"/>
    </physiologicalReaction>
</comment>
<keyword evidence="4" id="KW-1003">Cell membrane</keyword>
<feature type="transmembrane region" description="Helical" evidence="17">
    <location>
        <begin position="358"/>
        <end position="378"/>
    </location>
</feature>
<feature type="transmembrane region" description="Helical" evidence="17">
    <location>
        <begin position="157"/>
        <end position="178"/>
    </location>
</feature>
<reference evidence="19 20" key="1">
    <citation type="submission" date="2016-04" db="EMBL/GenBank/DDBJ databases">
        <title>New species of Pectobacterium.</title>
        <authorList>
            <person name="Waleron M."/>
            <person name="Misztak A.E."/>
            <person name="Waleron K."/>
        </authorList>
    </citation>
    <scope>NUCLEOTIDE SEQUENCE [LARGE SCALE GENOMIC DNA]</scope>
    <source>
        <strain evidence="19 20">IFB5232</strain>
    </source>
</reference>
<feature type="transmembrane region" description="Helical" evidence="17">
    <location>
        <begin position="331"/>
        <end position="352"/>
    </location>
</feature>
<evidence type="ECO:0000256" key="4">
    <source>
        <dbReference type="ARBA" id="ARBA00022475"/>
    </source>
</evidence>
<sequence length="461" mass="50000">METQQEEGQLKRGLKNRHIQLIALGGAVGTGLFLGIAQTIKMAGPSVLLGYAIAGVIAFFIMRQLGEMVVEEPVAGSFSHFAYKYWGEFAGFMSGWNYWVLYVLVSMAELTAVGIYIQYWWPDVPTWVSAGIFFVLINAINLTSVKVYGEMEFWFSIIKVVAIMGMIVFGCYLLFSGAGGPDASVANLWQHGGFFPNGVSGMVMAMAVIMFSFGGLELVGITAAEADDPQNSIPRATNQVIYRILLFYVGALAVLLSLYPWGKVVEGGSPFVMIFHALDSNVVATVLNLVVLSAALSVYNSCVYCNSRMLFGLAKQGNAPRALLNVNKRGIPLVALGVSALATALCVVINYLMPGKAFELLMALVVSALVINWAMICITHLKFRAAKKQEGQETRFKSLGYPVTNVICLLFLAGILVIMAMTPGIQISVLLIPFWLLALAVSYVVKKKKSTVAAQAVKADY</sequence>
<keyword evidence="6 17" id="KW-0812">Transmembrane</keyword>
<feature type="transmembrane region" description="Helical" evidence="17">
    <location>
        <begin position="127"/>
        <end position="145"/>
    </location>
</feature>
<keyword evidence="9 17" id="KW-0472">Membrane</keyword>
<evidence type="ECO:0000256" key="11">
    <source>
        <dbReference type="ARBA" id="ARBA00040443"/>
    </source>
</evidence>
<gene>
    <name evidence="19" type="ORF">A0G03_20190</name>
</gene>
<keyword evidence="5" id="KW-0997">Cell inner membrane</keyword>
<keyword evidence="7" id="KW-0029">Amino-acid transport</keyword>
<comment type="function">
    <text evidence="10">Permease that is involved in the active transport across the cytoplasmic membrane of all three aromatic amino acids, phenylalanine, tyrosine and tryptophan.</text>
</comment>
<evidence type="ECO:0000313" key="20">
    <source>
        <dbReference type="Proteomes" id="UP000234468"/>
    </source>
</evidence>